<dbReference type="Proteomes" id="UP001139534">
    <property type="component" value="Unassembled WGS sequence"/>
</dbReference>
<sequence>MALKKREQQSLLTKEKILRNSIELITAYGYDEVTISQICQKSEVAKGSFYTHFSSKSEIAIEILKDINVRLFHGLEVDVTQPAEPQLREYTRLYFHTVMECGPAMSREIFKIIHTIQFSSGDVSDLHNSFIERYIRLGQEQGAFRKELNPEKIGHYWSDGNLGLVRYWIADSEGYDLMQEGLDYFEFMMNAIRS</sequence>
<accession>A0A9X2BRG4</accession>
<gene>
    <name evidence="4" type="ORF">M0651_00175</name>
</gene>
<dbReference type="AlphaFoldDB" id="A0A9X2BRG4"/>
<dbReference type="Pfam" id="PF00440">
    <property type="entry name" value="TetR_N"/>
    <property type="match status" value="1"/>
</dbReference>
<dbReference type="PRINTS" id="PR00455">
    <property type="entry name" value="HTHTETR"/>
</dbReference>
<dbReference type="PANTHER" id="PTHR43479:SF7">
    <property type="entry name" value="TETR-FAMILY TRANSCRIPTIONAL REGULATOR"/>
    <property type="match status" value="1"/>
</dbReference>
<dbReference type="InterPro" id="IPR001647">
    <property type="entry name" value="HTH_TetR"/>
</dbReference>
<dbReference type="SUPFAM" id="SSF46689">
    <property type="entry name" value="Homeodomain-like"/>
    <property type="match status" value="1"/>
</dbReference>
<dbReference type="Gene3D" id="1.10.357.10">
    <property type="entry name" value="Tetracycline Repressor, domain 2"/>
    <property type="match status" value="1"/>
</dbReference>
<dbReference type="InterPro" id="IPR050624">
    <property type="entry name" value="HTH-type_Tx_Regulator"/>
</dbReference>
<dbReference type="SUPFAM" id="SSF48498">
    <property type="entry name" value="Tetracyclin repressor-like, C-terminal domain"/>
    <property type="match status" value="1"/>
</dbReference>
<protein>
    <submittedName>
        <fullName evidence="4">TetR/AcrR family transcriptional regulator</fullName>
    </submittedName>
</protein>
<name>A0A9X2BRG4_9BACL</name>
<dbReference type="PROSITE" id="PS01081">
    <property type="entry name" value="HTH_TETR_1"/>
    <property type="match status" value="1"/>
</dbReference>
<keyword evidence="1 2" id="KW-0238">DNA-binding</keyword>
<keyword evidence="5" id="KW-1185">Reference proteome</keyword>
<comment type="caution">
    <text evidence="4">The sequence shown here is derived from an EMBL/GenBank/DDBJ whole genome shotgun (WGS) entry which is preliminary data.</text>
</comment>
<evidence type="ECO:0000259" key="3">
    <source>
        <dbReference type="PROSITE" id="PS50977"/>
    </source>
</evidence>
<evidence type="ECO:0000256" key="1">
    <source>
        <dbReference type="ARBA" id="ARBA00023125"/>
    </source>
</evidence>
<dbReference type="GO" id="GO:0003677">
    <property type="term" value="F:DNA binding"/>
    <property type="evidence" value="ECO:0007669"/>
    <property type="project" value="UniProtKB-UniRule"/>
</dbReference>
<reference evidence="4" key="1">
    <citation type="submission" date="2022-04" db="EMBL/GenBank/DDBJ databases">
        <authorList>
            <person name="Seo M.-J."/>
        </authorList>
    </citation>
    <scope>NUCLEOTIDE SEQUENCE</scope>
    <source>
        <strain evidence="4">MBLB2552</strain>
    </source>
</reference>
<dbReference type="PROSITE" id="PS50977">
    <property type="entry name" value="HTH_TETR_2"/>
    <property type="match status" value="1"/>
</dbReference>
<organism evidence="4 5">
    <name type="scientific">Paenibacillus mellifer</name>
    <dbReference type="NCBI Taxonomy" id="2937794"/>
    <lineage>
        <taxon>Bacteria</taxon>
        <taxon>Bacillati</taxon>
        <taxon>Bacillota</taxon>
        <taxon>Bacilli</taxon>
        <taxon>Bacillales</taxon>
        <taxon>Paenibacillaceae</taxon>
        <taxon>Paenibacillus</taxon>
    </lineage>
</organism>
<dbReference type="EMBL" id="JALPRK010000001">
    <property type="protein sequence ID" value="MCK8485586.1"/>
    <property type="molecule type" value="Genomic_DNA"/>
</dbReference>
<dbReference type="RefSeq" id="WP_248549847.1">
    <property type="nucleotide sequence ID" value="NZ_JALPRK010000001.1"/>
</dbReference>
<evidence type="ECO:0000313" key="4">
    <source>
        <dbReference type="EMBL" id="MCK8485586.1"/>
    </source>
</evidence>
<feature type="domain" description="HTH tetR-type" evidence="3">
    <location>
        <begin position="11"/>
        <end position="71"/>
    </location>
</feature>
<feature type="DNA-binding region" description="H-T-H motif" evidence="2">
    <location>
        <begin position="34"/>
        <end position="53"/>
    </location>
</feature>
<evidence type="ECO:0000313" key="5">
    <source>
        <dbReference type="Proteomes" id="UP001139534"/>
    </source>
</evidence>
<proteinExistence type="predicted"/>
<dbReference type="InterPro" id="IPR023772">
    <property type="entry name" value="DNA-bd_HTH_TetR-type_CS"/>
</dbReference>
<dbReference type="InterPro" id="IPR036271">
    <property type="entry name" value="Tet_transcr_reg_TetR-rel_C_sf"/>
</dbReference>
<dbReference type="InterPro" id="IPR009057">
    <property type="entry name" value="Homeodomain-like_sf"/>
</dbReference>
<dbReference type="PANTHER" id="PTHR43479">
    <property type="entry name" value="ACREF/ENVCD OPERON REPRESSOR-RELATED"/>
    <property type="match status" value="1"/>
</dbReference>
<evidence type="ECO:0000256" key="2">
    <source>
        <dbReference type="PROSITE-ProRule" id="PRU00335"/>
    </source>
</evidence>